<dbReference type="InterPro" id="IPR027417">
    <property type="entry name" value="P-loop_NTPase"/>
</dbReference>
<feature type="region of interest" description="Disordered" evidence="1">
    <location>
        <begin position="219"/>
        <end position="266"/>
    </location>
</feature>
<name>A0ABN9T6Z7_9DINO</name>
<proteinExistence type="predicted"/>
<comment type="caution">
    <text evidence="2">The sequence shown here is derived from an EMBL/GenBank/DDBJ whole genome shotgun (WGS) entry which is preliminary data.</text>
</comment>
<keyword evidence="3" id="KW-1185">Reference proteome</keyword>
<reference evidence="2" key="1">
    <citation type="submission" date="2023-10" db="EMBL/GenBank/DDBJ databases">
        <authorList>
            <person name="Chen Y."/>
            <person name="Shah S."/>
            <person name="Dougan E. K."/>
            <person name="Thang M."/>
            <person name="Chan C."/>
        </authorList>
    </citation>
    <scope>NUCLEOTIDE SEQUENCE [LARGE SCALE GENOMIC DNA]</scope>
</reference>
<organism evidence="2 3">
    <name type="scientific">Prorocentrum cordatum</name>
    <dbReference type="NCBI Taxonomy" id="2364126"/>
    <lineage>
        <taxon>Eukaryota</taxon>
        <taxon>Sar</taxon>
        <taxon>Alveolata</taxon>
        <taxon>Dinophyceae</taxon>
        <taxon>Prorocentrales</taxon>
        <taxon>Prorocentraceae</taxon>
        <taxon>Prorocentrum</taxon>
    </lineage>
</organism>
<evidence type="ECO:0000313" key="2">
    <source>
        <dbReference type="EMBL" id="CAK0840408.1"/>
    </source>
</evidence>
<dbReference type="Gene3D" id="3.40.50.300">
    <property type="entry name" value="P-loop containing nucleotide triphosphate hydrolases"/>
    <property type="match status" value="1"/>
</dbReference>
<protein>
    <submittedName>
        <fullName evidence="2">Uncharacterized protein</fullName>
    </submittedName>
</protein>
<sequence length="266" mass="30150">MVLYRQPKLDRAQFMGLSMKLRDGHDRAQALVAAIDADERVQECSREKEGARARIARKALPFKPLPDQIQRWRLQFEEEEERCKFLVLCGPSCSGKSRLARSLFGDARTLVVDVQHAERPDLRCFQRKTHKAILVDEVQSPEFVVDNKKLLQSHVDGAILGQSPTQKFSYEILLWRTPLTLTTNNWTYDDYFVADENWIQTNAVEVFVGEPVWEARVAAPAPATPPRSSPAPSVSSGASRRRWATRRREAPAGASPEQKRGRETPG</sequence>
<dbReference type="SUPFAM" id="SSF52540">
    <property type="entry name" value="P-loop containing nucleoside triphosphate hydrolases"/>
    <property type="match status" value="1"/>
</dbReference>
<evidence type="ECO:0000313" key="3">
    <source>
        <dbReference type="Proteomes" id="UP001189429"/>
    </source>
</evidence>
<dbReference type="Proteomes" id="UP001189429">
    <property type="component" value="Unassembled WGS sequence"/>
</dbReference>
<feature type="compositionally biased region" description="Basic and acidic residues" evidence="1">
    <location>
        <begin position="257"/>
        <end position="266"/>
    </location>
</feature>
<evidence type="ECO:0000256" key="1">
    <source>
        <dbReference type="SAM" id="MobiDB-lite"/>
    </source>
</evidence>
<dbReference type="EMBL" id="CAUYUJ010014377">
    <property type="protein sequence ID" value="CAK0840408.1"/>
    <property type="molecule type" value="Genomic_DNA"/>
</dbReference>
<gene>
    <name evidence="2" type="ORF">PCOR1329_LOCUS35864</name>
</gene>
<accession>A0ABN9T6Z7</accession>